<name>A0A7R9AQT6_TIMSH</name>
<accession>A0A7R9AQT6</accession>
<dbReference type="AlphaFoldDB" id="A0A7R9AQT6"/>
<organism evidence="1">
    <name type="scientific">Timema shepardi</name>
    <name type="common">Walking stick</name>
    <dbReference type="NCBI Taxonomy" id="629360"/>
    <lineage>
        <taxon>Eukaryota</taxon>
        <taxon>Metazoa</taxon>
        <taxon>Ecdysozoa</taxon>
        <taxon>Arthropoda</taxon>
        <taxon>Hexapoda</taxon>
        <taxon>Insecta</taxon>
        <taxon>Pterygota</taxon>
        <taxon>Neoptera</taxon>
        <taxon>Polyneoptera</taxon>
        <taxon>Phasmatodea</taxon>
        <taxon>Timematodea</taxon>
        <taxon>Timematoidea</taxon>
        <taxon>Timematidae</taxon>
        <taxon>Timema</taxon>
    </lineage>
</organism>
<sequence length="143" mass="15898">MLAATGNNVVFQPLELRPKPVIIIRMTCDESCTRVKRSTSTPFKLHFLRPRNIFVEALLFQLSNSSRRDGLAPPHLPGAALAAGSATNLNRCASQLRASKEVLSHRPLLLEWDERSGRVQKYAFRTIHRCVPPCPDAAQLGGR</sequence>
<proteinExistence type="predicted"/>
<evidence type="ECO:0000313" key="1">
    <source>
        <dbReference type="EMBL" id="CAD7258234.1"/>
    </source>
</evidence>
<dbReference type="EMBL" id="OC000751">
    <property type="protein sequence ID" value="CAD7258234.1"/>
    <property type="molecule type" value="Genomic_DNA"/>
</dbReference>
<protein>
    <submittedName>
        <fullName evidence="1">Uncharacterized protein</fullName>
    </submittedName>
</protein>
<gene>
    <name evidence="1" type="ORF">TSIB3V08_LOCUS2473</name>
</gene>
<reference evidence="1" key="1">
    <citation type="submission" date="2020-11" db="EMBL/GenBank/DDBJ databases">
        <authorList>
            <person name="Tran Van P."/>
        </authorList>
    </citation>
    <scope>NUCLEOTIDE SEQUENCE</scope>
</reference>